<dbReference type="SUPFAM" id="SSF50129">
    <property type="entry name" value="GroES-like"/>
    <property type="match status" value="1"/>
</dbReference>
<dbReference type="AlphaFoldDB" id="A0A382ZI17"/>
<keyword evidence="1" id="KW-0560">Oxidoreductase</keyword>
<evidence type="ECO:0000313" key="3">
    <source>
        <dbReference type="EMBL" id="SVD94338.1"/>
    </source>
</evidence>
<dbReference type="PANTHER" id="PTHR43205:SF7">
    <property type="entry name" value="PROSTAGLANDIN REDUCTASE 1"/>
    <property type="match status" value="1"/>
</dbReference>
<dbReference type="InterPro" id="IPR041694">
    <property type="entry name" value="ADH_N_2"/>
</dbReference>
<dbReference type="Gene3D" id="3.90.180.10">
    <property type="entry name" value="Medium-chain alcohol dehydrogenases, catalytic domain"/>
    <property type="match status" value="1"/>
</dbReference>
<gene>
    <name evidence="3" type="ORF">METZ01_LOCUS447192</name>
</gene>
<evidence type="ECO:0000256" key="1">
    <source>
        <dbReference type="ARBA" id="ARBA00023002"/>
    </source>
</evidence>
<accession>A0A382ZI17</accession>
<feature type="non-terminal residue" evidence="3">
    <location>
        <position position="115"/>
    </location>
</feature>
<dbReference type="InterPro" id="IPR045010">
    <property type="entry name" value="MDR_fam"/>
</dbReference>
<feature type="domain" description="Oxidoreductase N-terminal" evidence="2">
    <location>
        <begin position="2"/>
        <end position="90"/>
    </location>
</feature>
<organism evidence="3">
    <name type="scientific">marine metagenome</name>
    <dbReference type="NCBI Taxonomy" id="408172"/>
    <lineage>
        <taxon>unclassified sequences</taxon>
        <taxon>metagenomes</taxon>
        <taxon>ecological metagenomes</taxon>
    </lineage>
</organism>
<protein>
    <recommendedName>
        <fullName evidence="2">Oxidoreductase N-terminal domain-containing protein</fullName>
    </recommendedName>
</protein>
<proteinExistence type="predicted"/>
<dbReference type="PANTHER" id="PTHR43205">
    <property type="entry name" value="PROSTAGLANDIN REDUCTASE"/>
    <property type="match status" value="1"/>
</dbReference>
<name>A0A382ZI17_9ZZZZ</name>
<dbReference type="Pfam" id="PF16884">
    <property type="entry name" value="ADH_N_2"/>
    <property type="match status" value="1"/>
</dbReference>
<dbReference type="InterPro" id="IPR011032">
    <property type="entry name" value="GroES-like_sf"/>
</dbReference>
<dbReference type="GO" id="GO:0016628">
    <property type="term" value="F:oxidoreductase activity, acting on the CH-CH group of donors, NAD or NADP as acceptor"/>
    <property type="evidence" value="ECO:0007669"/>
    <property type="project" value="InterPro"/>
</dbReference>
<sequence>MRVVEEEVAELGDGMVLLQVEHLSIDAFIRTTFDEAAFHGTAELGNAVIALGTARVLDSRFEGLHQGDAVFGPVCAQEKVVLPGVMLQKIDDSQLPARCHLGVLGLTTGMTAYAG</sequence>
<evidence type="ECO:0000259" key="2">
    <source>
        <dbReference type="Pfam" id="PF16884"/>
    </source>
</evidence>
<reference evidence="3" key="1">
    <citation type="submission" date="2018-05" db="EMBL/GenBank/DDBJ databases">
        <authorList>
            <person name="Lanie J.A."/>
            <person name="Ng W.-L."/>
            <person name="Kazmierczak K.M."/>
            <person name="Andrzejewski T.M."/>
            <person name="Davidsen T.M."/>
            <person name="Wayne K.J."/>
            <person name="Tettelin H."/>
            <person name="Glass J.I."/>
            <person name="Rusch D."/>
            <person name="Podicherti R."/>
            <person name="Tsui H.-C.T."/>
            <person name="Winkler M.E."/>
        </authorList>
    </citation>
    <scope>NUCLEOTIDE SEQUENCE</scope>
</reference>
<dbReference type="EMBL" id="UINC01183536">
    <property type="protein sequence ID" value="SVD94338.1"/>
    <property type="molecule type" value="Genomic_DNA"/>
</dbReference>